<organism evidence="1 2">
    <name type="scientific">Methylobacterium brachythecii</name>
    <dbReference type="NCBI Taxonomy" id="1176177"/>
    <lineage>
        <taxon>Bacteria</taxon>
        <taxon>Pseudomonadati</taxon>
        <taxon>Pseudomonadota</taxon>
        <taxon>Alphaproteobacteria</taxon>
        <taxon>Hyphomicrobiales</taxon>
        <taxon>Methylobacteriaceae</taxon>
        <taxon>Methylobacterium</taxon>
    </lineage>
</organism>
<protein>
    <submittedName>
        <fullName evidence="1">Uncharacterized protein</fullName>
    </submittedName>
</protein>
<evidence type="ECO:0000313" key="2">
    <source>
        <dbReference type="Proteomes" id="UP001156881"/>
    </source>
</evidence>
<dbReference type="Proteomes" id="UP001156881">
    <property type="component" value="Unassembled WGS sequence"/>
</dbReference>
<dbReference type="EMBL" id="BSPG01000005">
    <property type="protein sequence ID" value="GLS43516.1"/>
    <property type="molecule type" value="Genomic_DNA"/>
</dbReference>
<accession>A0ABQ6D0F2</accession>
<gene>
    <name evidence="1" type="ORF">GCM10007884_15010</name>
</gene>
<evidence type="ECO:0000313" key="1">
    <source>
        <dbReference type="EMBL" id="GLS43516.1"/>
    </source>
</evidence>
<sequence>MSKTEAGIDHDIRPKSFFGIRHLLGDDRIERGLRHTWASEYSSTLHLRRSADNKDRITAFVGTGFEKKRNIENDK</sequence>
<proteinExistence type="predicted"/>
<keyword evidence="2" id="KW-1185">Reference proteome</keyword>
<comment type="caution">
    <text evidence="1">The sequence shown here is derived from an EMBL/GenBank/DDBJ whole genome shotgun (WGS) entry which is preliminary data.</text>
</comment>
<name>A0ABQ6D0F2_9HYPH</name>
<reference evidence="2" key="1">
    <citation type="journal article" date="2019" name="Int. J. Syst. Evol. Microbiol.">
        <title>The Global Catalogue of Microorganisms (GCM) 10K type strain sequencing project: providing services to taxonomists for standard genome sequencing and annotation.</title>
        <authorList>
            <consortium name="The Broad Institute Genomics Platform"/>
            <consortium name="The Broad Institute Genome Sequencing Center for Infectious Disease"/>
            <person name="Wu L."/>
            <person name="Ma J."/>
        </authorList>
    </citation>
    <scope>NUCLEOTIDE SEQUENCE [LARGE SCALE GENOMIC DNA]</scope>
    <source>
        <strain evidence="2">NBRC 107710</strain>
    </source>
</reference>